<dbReference type="HOGENOM" id="CLU_157471_0_0_1"/>
<dbReference type="OMA" id="IKQRYNC"/>
<evidence type="ECO:0000313" key="3">
    <source>
        <dbReference type="Proteomes" id="UP000008281"/>
    </source>
</evidence>
<dbReference type="OrthoDB" id="5777742at2759"/>
<evidence type="ECO:0000313" key="2">
    <source>
        <dbReference type="EMBL" id="EFP11192.1"/>
    </source>
</evidence>
<feature type="compositionally biased region" description="Acidic residues" evidence="1">
    <location>
        <begin position="1"/>
        <end position="10"/>
    </location>
</feature>
<dbReference type="eggNOG" id="ENOG502TIP5">
    <property type="taxonomic scope" value="Eukaryota"/>
</dbReference>
<gene>
    <name evidence="2" type="ORF">CRE_30684</name>
</gene>
<dbReference type="Proteomes" id="UP000008281">
    <property type="component" value="Unassembled WGS sequence"/>
</dbReference>
<dbReference type="FunCoup" id="E3LTQ6">
    <property type="interactions" value="335"/>
</dbReference>
<dbReference type="InParanoid" id="E3LTQ6"/>
<keyword evidence="3" id="KW-1185">Reference proteome</keyword>
<name>E3LTQ6_CAERE</name>
<evidence type="ECO:0000256" key="1">
    <source>
        <dbReference type="SAM" id="MobiDB-lite"/>
    </source>
</evidence>
<feature type="region of interest" description="Disordered" evidence="1">
    <location>
        <begin position="1"/>
        <end position="28"/>
    </location>
</feature>
<proteinExistence type="predicted"/>
<dbReference type="EMBL" id="DS268415">
    <property type="protein sequence ID" value="EFP11192.1"/>
    <property type="molecule type" value="Genomic_DNA"/>
</dbReference>
<dbReference type="AlphaFoldDB" id="E3LTQ6"/>
<feature type="compositionally biased region" description="Basic and acidic residues" evidence="1">
    <location>
        <begin position="19"/>
        <end position="28"/>
    </location>
</feature>
<protein>
    <submittedName>
        <fullName evidence="2">Uncharacterized protein</fullName>
    </submittedName>
</protein>
<organism evidence="3">
    <name type="scientific">Caenorhabditis remanei</name>
    <name type="common">Caenorhabditis vulgaris</name>
    <dbReference type="NCBI Taxonomy" id="31234"/>
    <lineage>
        <taxon>Eukaryota</taxon>
        <taxon>Metazoa</taxon>
        <taxon>Ecdysozoa</taxon>
        <taxon>Nematoda</taxon>
        <taxon>Chromadorea</taxon>
        <taxon>Rhabditida</taxon>
        <taxon>Rhabditina</taxon>
        <taxon>Rhabditomorpha</taxon>
        <taxon>Rhabditoidea</taxon>
        <taxon>Rhabditidae</taxon>
        <taxon>Peloderinae</taxon>
        <taxon>Caenorhabditis</taxon>
    </lineage>
</organism>
<reference evidence="2" key="1">
    <citation type="submission" date="2007-07" db="EMBL/GenBank/DDBJ databases">
        <title>PCAP assembly of the Caenorhabditis remanei genome.</title>
        <authorList>
            <consortium name="The Caenorhabditis remanei Sequencing Consortium"/>
            <person name="Wilson R.K."/>
        </authorList>
    </citation>
    <scope>NUCLEOTIDE SEQUENCE [LARGE SCALE GENOMIC DNA]</scope>
    <source>
        <strain evidence="2">PB4641</strain>
    </source>
</reference>
<sequence>MTTTTEEADDVTTAIDSNDSSRKEKEEPVMLRAAQIRIKQIVRANKASGDLVSPMLFAPDPWAGENSQIGPARPGPLQKYNCPETEIIQMRAPFLGFSVFVRFQSRARIHTIKIIKDEQIDEILMASPVPPYS</sequence>
<accession>E3LTQ6</accession>